<proteinExistence type="predicted"/>
<evidence type="ECO:0000313" key="2">
    <source>
        <dbReference type="EMBL" id="GMH09745.1"/>
    </source>
</evidence>
<feature type="compositionally biased region" description="Basic and acidic residues" evidence="1">
    <location>
        <begin position="1"/>
        <end position="22"/>
    </location>
</feature>
<dbReference type="Proteomes" id="UP001279734">
    <property type="component" value="Unassembled WGS sequence"/>
</dbReference>
<evidence type="ECO:0000256" key="1">
    <source>
        <dbReference type="SAM" id="MobiDB-lite"/>
    </source>
</evidence>
<evidence type="ECO:0000313" key="3">
    <source>
        <dbReference type="Proteomes" id="UP001279734"/>
    </source>
</evidence>
<comment type="caution">
    <text evidence="2">The sequence shown here is derived from an EMBL/GenBank/DDBJ whole genome shotgun (WGS) entry which is preliminary data.</text>
</comment>
<accession>A0AAD3SFE8</accession>
<sequence>MEKPAAPKKLQHSDPKAKECTHRKATPATHLIPQPKKREHPPTTGRQICFQEITKADPNPLQQIASSTKRRPAKGPKFSTASPRNSLRMQLQTECNFASARKYATKNRFQAKDPIFALCLYCGAQPLFHHRQHQHLTQDTDREYAYRPPIGPEIKAKIHQISKCIHKMTYNHPNAPAAAIG</sequence>
<organism evidence="2 3">
    <name type="scientific">Nepenthes gracilis</name>
    <name type="common">Slender pitcher plant</name>
    <dbReference type="NCBI Taxonomy" id="150966"/>
    <lineage>
        <taxon>Eukaryota</taxon>
        <taxon>Viridiplantae</taxon>
        <taxon>Streptophyta</taxon>
        <taxon>Embryophyta</taxon>
        <taxon>Tracheophyta</taxon>
        <taxon>Spermatophyta</taxon>
        <taxon>Magnoliopsida</taxon>
        <taxon>eudicotyledons</taxon>
        <taxon>Gunneridae</taxon>
        <taxon>Pentapetalae</taxon>
        <taxon>Caryophyllales</taxon>
        <taxon>Nepenthaceae</taxon>
        <taxon>Nepenthes</taxon>
    </lineage>
</organism>
<dbReference type="AlphaFoldDB" id="A0AAD3SFE8"/>
<dbReference type="EMBL" id="BSYO01000009">
    <property type="protein sequence ID" value="GMH09745.1"/>
    <property type="molecule type" value="Genomic_DNA"/>
</dbReference>
<reference evidence="2" key="1">
    <citation type="submission" date="2023-05" db="EMBL/GenBank/DDBJ databases">
        <title>Nepenthes gracilis genome sequencing.</title>
        <authorList>
            <person name="Fukushima K."/>
        </authorList>
    </citation>
    <scope>NUCLEOTIDE SEQUENCE</scope>
    <source>
        <strain evidence="2">SING2019-196</strain>
    </source>
</reference>
<protein>
    <submittedName>
        <fullName evidence="2">Uncharacterized protein</fullName>
    </submittedName>
</protein>
<name>A0AAD3SFE8_NEPGR</name>
<gene>
    <name evidence="2" type="ORF">Nepgr_011586</name>
</gene>
<keyword evidence="3" id="KW-1185">Reference proteome</keyword>
<feature type="region of interest" description="Disordered" evidence="1">
    <location>
        <begin position="1"/>
        <end position="44"/>
    </location>
</feature>
<feature type="region of interest" description="Disordered" evidence="1">
    <location>
        <begin position="65"/>
        <end position="84"/>
    </location>
</feature>